<keyword evidence="2" id="KW-0274">FAD</keyword>
<dbReference type="EMBL" id="CP019650">
    <property type="protein sequence ID" value="AQQ67264.1"/>
    <property type="molecule type" value="Genomic_DNA"/>
</dbReference>
<dbReference type="GO" id="GO:0000166">
    <property type="term" value="F:nucleotide binding"/>
    <property type="evidence" value="ECO:0007669"/>
    <property type="project" value="UniProtKB-KW"/>
</dbReference>
<dbReference type="InterPro" id="IPR036188">
    <property type="entry name" value="FAD/NAD-bd_sf"/>
</dbReference>
<dbReference type="PIRSF" id="PIRSF011396">
    <property type="entry name" value="Trp_halogenase"/>
    <property type="match status" value="1"/>
</dbReference>
<dbReference type="InterPro" id="IPR033856">
    <property type="entry name" value="Trp_halogen"/>
</dbReference>
<dbReference type="InterPro" id="IPR050816">
    <property type="entry name" value="Flavin-dep_Halogenase_NPB"/>
</dbReference>
<sequence>MVDSRFSVLIVGGGTAGWMAANLLAHHWRDFPVKISLVESTEIATVGVGEGSTPFLKNFFRTLGIDESEWMPACDATYKSGIRFPNWSKVPGYESYYHPFFSPLDRETGQEFFAQANLRRQGEAVEAVPDYFFHAPYLSAAGKAPIPKRPLPFELDYAYHFDAGLLGKFLRDKAIKAGVEHKQATIERVLVESGKIAGLQTTASENLAADFYIDCTGFRSALLAALPGYQFNEYSDTLFNNAAVTLQVPSDGTGPIKSETVSEAMSAGWMWDIPLQSRTGYGYVYSDQFLSAEQAEQELRGRLGKTDELECRHLKMRVGRVAEHWSGNCLGVGLSQGFIEPLEATALMLVQFTVEQFARSLLVEGMPNPGASITGADLGAPREHFNRTINEMFAGVRDYVAGHYLLNTRDDSPYWQAVRDQSKPPERLLKLMDCWDSGGDFPELLSALGADKIYSMASWYCLFAGMGRFPETTGVQSVESQKLIRELKSFCGGNTGRFNEHRAYLQALK</sequence>
<organism evidence="3 4">
    <name type="scientific">Microbulbifer agarilyticus</name>
    <dbReference type="NCBI Taxonomy" id="260552"/>
    <lineage>
        <taxon>Bacteria</taxon>
        <taxon>Pseudomonadati</taxon>
        <taxon>Pseudomonadota</taxon>
        <taxon>Gammaproteobacteria</taxon>
        <taxon>Cellvibrionales</taxon>
        <taxon>Microbulbiferaceae</taxon>
        <taxon>Microbulbifer</taxon>
    </lineage>
</organism>
<name>A0A1Q2M3F9_9GAMM</name>
<dbReference type="PANTHER" id="PTHR43747:SF4">
    <property type="entry name" value="FLAVIN-DEPENDENT TRYPTOPHAN HALOGENASE"/>
    <property type="match status" value="1"/>
</dbReference>
<dbReference type="Gene3D" id="3.50.50.60">
    <property type="entry name" value="FAD/NAD(P)-binding domain"/>
    <property type="match status" value="1"/>
</dbReference>
<dbReference type="Pfam" id="PF04820">
    <property type="entry name" value="Trp_halogenase"/>
    <property type="match status" value="1"/>
</dbReference>
<feature type="active site" evidence="1">
    <location>
        <position position="79"/>
    </location>
</feature>
<gene>
    <name evidence="3" type="ORF">Mag101_06150</name>
</gene>
<evidence type="ECO:0000313" key="3">
    <source>
        <dbReference type="EMBL" id="AQQ67264.1"/>
    </source>
</evidence>
<protein>
    <submittedName>
        <fullName evidence="3">Tryptophan halogenase</fullName>
    </submittedName>
</protein>
<feature type="binding site" evidence="2">
    <location>
        <position position="79"/>
    </location>
    <ligand>
        <name>7-chloro-L-tryptophan</name>
        <dbReference type="ChEBI" id="CHEBI:58713"/>
    </ligand>
</feature>
<feature type="binding site" evidence="2">
    <location>
        <position position="343"/>
    </location>
    <ligand>
        <name>L-tryptophan</name>
        <dbReference type="ChEBI" id="CHEBI:57912"/>
    </ligand>
</feature>
<keyword evidence="2" id="KW-0285">Flavoprotein</keyword>
<evidence type="ECO:0000313" key="4">
    <source>
        <dbReference type="Proteomes" id="UP000188219"/>
    </source>
</evidence>
<dbReference type="STRING" id="260552.Mag101_06150"/>
<dbReference type="PANTHER" id="PTHR43747">
    <property type="entry name" value="FAD-BINDING PROTEIN"/>
    <property type="match status" value="1"/>
</dbReference>
<dbReference type="InterPro" id="IPR006905">
    <property type="entry name" value="Flavin_halogenase"/>
</dbReference>
<evidence type="ECO:0000256" key="2">
    <source>
        <dbReference type="PIRSR" id="PIRSR011396-2"/>
    </source>
</evidence>
<dbReference type="AlphaFoldDB" id="A0A1Q2M3F9"/>
<proteinExistence type="predicted"/>
<keyword evidence="4" id="KW-1185">Reference proteome</keyword>
<dbReference type="SUPFAM" id="SSF51905">
    <property type="entry name" value="FAD/NAD(P)-binding domain"/>
    <property type="match status" value="1"/>
</dbReference>
<dbReference type="Proteomes" id="UP000188219">
    <property type="component" value="Chromosome"/>
</dbReference>
<feature type="binding site" evidence="2">
    <location>
        <position position="334"/>
    </location>
    <ligand>
        <name>FAD</name>
        <dbReference type="ChEBI" id="CHEBI:57692"/>
    </ligand>
</feature>
<keyword evidence="2" id="KW-0547">Nucleotide-binding</keyword>
<evidence type="ECO:0000256" key="1">
    <source>
        <dbReference type="PIRSR" id="PIRSR011396-1"/>
    </source>
</evidence>
<reference evidence="3" key="1">
    <citation type="submission" date="2017-02" db="EMBL/GenBank/DDBJ databases">
        <title>Genome of Microbulbifer agarilyticus GP101.</title>
        <authorList>
            <person name="Jung J."/>
            <person name="Bae S.S."/>
            <person name="Baek K."/>
        </authorList>
    </citation>
    <scope>NUCLEOTIDE SEQUENCE [LARGE SCALE GENOMIC DNA]</scope>
    <source>
        <strain evidence="3">GP101</strain>
    </source>
</reference>
<accession>A0A1Q2M3F9</accession>
<feature type="binding site" evidence="2">
    <location>
        <begin position="13"/>
        <end position="16"/>
    </location>
    <ligand>
        <name>FAD</name>
        <dbReference type="ChEBI" id="CHEBI:57692"/>
    </ligand>
</feature>
<dbReference type="GO" id="GO:0004497">
    <property type="term" value="F:monooxygenase activity"/>
    <property type="evidence" value="ECO:0007669"/>
    <property type="project" value="InterPro"/>
</dbReference>
<dbReference type="KEGG" id="maga:Mag101_06150"/>